<gene>
    <name evidence="1" type="ORF">UR67_C0002G0061</name>
</gene>
<evidence type="ECO:0000313" key="1">
    <source>
        <dbReference type="EMBL" id="KKP69941.1"/>
    </source>
</evidence>
<dbReference type="AlphaFoldDB" id="A0A0G0C1I5"/>
<accession>A0A0G0C1I5</accession>
<reference evidence="1 2" key="1">
    <citation type="journal article" date="2015" name="Nature">
        <title>rRNA introns, odd ribosomes, and small enigmatic genomes across a large radiation of phyla.</title>
        <authorList>
            <person name="Brown C.T."/>
            <person name="Hug L.A."/>
            <person name="Thomas B.C."/>
            <person name="Sharon I."/>
            <person name="Castelle C.J."/>
            <person name="Singh A."/>
            <person name="Wilkins M.J."/>
            <person name="Williams K.H."/>
            <person name="Banfield J.F."/>
        </authorList>
    </citation>
    <scope>NUCLEOTIDE SEQUENCE [LARGE SCALE GENOMIC DNA]</scope>
</reference>
<name>A0A0G0C1I5_UNCC3</name>
<proteinExistence type="predicted"/>
<protein>
    <submittedName>
        <fullName evidence="1">Uncharacterized protein</fullName>
    </submittedName>
</protein>
<organism evidence="1 2">
    <name type="scientific">candidate division CPR3 bacterium GW2011_GWF2_35_18</name>
    <dbReference type="NCBI Taxonomy" id="1618350"/>
    <lineage>
        <taxon>Bacteria</taxon>
        <taxon>Bacteria division CPR3</taxon>
    </lineage>
</organism>
<sequence length="189" mass="21924">MSQIDNTRFHFPNPTESAEAYDGLYHLLDSKPGDFVTIRYQSNPETSKQYPLFYIQIVKKEEDSNVVEALSCGGHQDWQENTRIRIHGMTGNPDSPLMTKEPCIANDHCLVFDSFDPELKEKHLAGIEKLKTHFGEMTIHEYLQHLEKIHYLEPQDEEMKQKVIDSWCGWTECCSPNIESFVVEKSDKD</sequence>
<dbReference type="Proteomes" id="UP000034581">
    <property type="component" value="Unassembled WGS sequence"/>
</dbReference>
<evidence type="ECO:0000313" key="2">
    <source>
        <dbReference type="Proteomes" id="UP000034581"/>
    </source>
</evidence>
<comment type="caution">
    <text evidence="1">The sequence shown here is derived from an EMBL/GenBank/DDBJ whole genome shotgun (WGS) entry which is preliminary data.</text>
</comment>
<dbReference type="EMBL" id="LBQB01000002">
    <property type="protein sequence ID" value="KKP69941.1"/>
    <property type="molecule type" value="Genomic_DNA"/>
</dbReference>